<sequence length="534" mass="60307">MRKEKDCMDTFSRFLLGLFLCVAGVVGLEAQESTAQPPQDVLIVGAETTGTSSLDPARATGEGLNVILSHIYNKLVTFGLEDRSQIVPELAESWDIEADGRTWTFHLRQDVTFHSGNPFTADDVVFSLQRLLTLAETPAWRLSQFGITPESIRKIDPYTVQIVLKRQYAPGYFLSCLAYPTAGSILDRALVLEHEIDNDLGTAWLASHSAGSGAFILKQWVQGQFLLLERSENFWEDWTPHLQQIIIREMSPLQQMIMLEQAEIDLAWNLQPEQIAALREYPEIYVYETPEFNIMYLGMNVGFAPLGSPEVRDAIRYAIDYDAIVSEILQHGAVKIQTCIPQGMFGYNPAMPYTLDRDRARNLLRQAGYPEGFAVELLCVPTHPWSAIAVKIQSDLAQIGVEVRLKFMTGIDVYSTYRAQEHQMVLAQWRSDYADPDDNAKTFAHSTSVEKDAKVLSLAWRNKYVNLETSKLVEQGAYELDREKRAAVYKQVTDIILDDGPFAILCSSLRQVGTRLEEFDVPPSFFMFDASTFK</sequence>
<feature type="domain" description="Solute-binding protein family 5" evidence="1">
    <location>
        <begin position="85"/>
        <end position="448"/>
    </location>
</feature>
<dbReference type="GO" id="GO:1904680">
    <property type="term" value="F:peptide transmembrane transporter activity"/>
    <property type="evidence" value="ECO:0007669"/>
    <property type="project" value="TreeGrafter"/>
</dbReference>
<dbReference type="GO" id="GO:0015833">
    <property type="term" value="P:peptide transport"/>
    <property type="evidence" value="ECO:0007669"/>
    <property type="project" value="TreeGrafter"/>
</dbReference>
<dbReference type="Pfam" id="PF00496">
    <property type="entry name" value="SBP_bac_5"/>
    <property type="match status" value="1"/>
</dbReference>
<dbReference type="PIRSF" id="PIRSF002741">
    <property type="entry name" value="MppA"/>
    <property type="match status" value="1"/>
</dbReference>
<gene>
    <name evidence="2" type="ORF">GF339_16710</name>
</gene>
<dbReference type="Gene3D" id="3.10.105.10">
    <property type="entry name" value="Dipeptide-binding Protein, Domain 3"/>
    <property type="match status" value="1"/>
</dbReference>
<dbReference type="EMBL" id="WJJP01000544">
    <property type="protein sequence ID" value="MBD3326231.1"/>
    <property type="molecule type" value="Genomic_DNA"/>
</dbReference>
<dbReference type="Gene3D" id="3.40.190.10">
    <property type="entry name" value="Periplasmic binding protein-like II"/>
    <property type="match status" value="1"/>
</dbReference>
<dbReference type="CDD" id="cd08512">
    <property type="entry name" value="PBP2_NikA_DppA_OppA_like_7"/>
    <property type="match status" value="1"/>
</dbReference>
<dbReference type="SUPFAM" id="SSF53850">
    <property type="entry name" value="Periplasmic binding protein-like II"/>
    <property type="match status" value="1"/>
</dbReference>
<evidence type="ECO:0000259" key="1">
    <source>
        <dbReference type="Pfam" id="PF00496"/>
    </source>
</evidence>
<protein>
    <submittedName>
        <fullName evidence="2">ABC transporter substrate-binding protein</fullName>
    </submittedName>
</protein>
<reference evidence="2" key="1">
    <citation type="submission" date="2019-11" db="EMBL/GenBank/DDBJ databases">
        <title>Microbial mats filling the niche in hypersaline microbial mats.</title>
        <authorList>
            <person name="Wong H.L."/>
            <person name="Macleod F.I."/>
            <person name="White R.A. III"/>
            <person name="Burns B.P."/>
        </authorList>
    </citation>
    <scope>NUCLEOTIDE SEQUENCE</scope>
    <source>
        <strain evidence="2">Rbin_158</strain>
    </source>
</reference>
<name>A0A9D5JYS8_9BACT</name>
<dbReference type="FunFam" id="3.90.76.10:FF:000007">
    <property type="entry name" value="Dipeptide ABC transporter periplasmic dipeptide-binding protein"/>
    <property type="match status" value="1"/>
</dbReference>
<dbReference type="PANTHER" id="PTHR30290">
    <property type="entry name" value="PERIPLASMIC BINDING COMPONENT OF ABC TRANSPORTER"/>
    <property type="match status" value="1"/>
</dbReference>
<dbReference type="InterPro" id="IPR039424">
    <property type="entry name" value="SBP_5"/>
</dbReference>
<dbReference type="Gene3D" id="3.90.76.10">
    <property type="entry name" value="Dipeptide-binding Protein, Domain 1"/>
    <property type="match status" value="1"/>
</dbReference>
<proteinExistence type="predicted"/>
<accession>A0A9D5JYS8</accession>
<comment type="caution">
    <text evidence="2">The sequence shown here is derived from an EMBL/GenBank/DDBJ whole genome shotgun (WGS) entry which is preliminary data.</text>
</comment>
<dbReference type="GO" id="GO:0042597">
    <property type="term" value="C:periplasmic space"/>
    <property type="evidence" value="ECO:0007669"/>
    <property type="project" value="UniProtKB-ARBA"/>
</dbReference>
<evidence type="ECO:0000313" key="2">
    <source>
        <dbReference type="EMBL" id="MBD3326231.1"/>
    </source>
</evidence>
<dbReference type="GO" id="GO:0043190">
    <property type="term" value="C:ATP-binding cassette (ABC) transporter complex"/>
    <property type="evidence" value="ECO:0007669"/>
    <property type="project" value="InterPro"/>
</dbReference>
<dbReference type="InterPro" id="IPR030678">
    <property type="entry name" value="Peptide/Ni-bd"/>
</dbReference>
<evidence type="ECO:0000313" key="3">
    <source>
        <dbReference type="Proteomes" id="UP000649604"/>
    </source>
</evidence>
<dbReference type="PANTHER" id="PTHR30290:SF34">
    <property type="entry name" value="ABC TRANSPORTER, PERIPLASMIC OLIGO-PEPTIDE BINDING PROTEIN, PUTATIVE-RELATED"/>
    <property type="match status" value="1"/>
</dbReference>
<dbReference type="Proteomes" id="UP000649604">
    <property type="component" value="Unassembled WGS sequence"/>
</dbReference>
<organism evidence="2 3">
    <name type="scientific">candidate division KSB3 bacterium</name>
    <dbReference type="NCBI Taxonomy" id="2044937"/>
    <lineage>
        <taxon>Bacteria</taxon>
        <taxon>candidate division KSB3</taxon>
    </lineage>
</organism>
<dbReference type="AlphaFoldDB" id="A0A9D5JYS8"/>
<dbReference type="InterPro" id="IPR000914">
    <property type="entry name" value="SBP_5_dom"/>
</dbReference>